<sequence>MASSAWFLARPDIFNTATIVTDYLPYLSLAIKMLTGSAMIRRSAGKNQFDAERLSHSLSLD</sequence>
<organism evidence="1 2">
    <name type="scientific">Gynuella sunshinyii YC6258</name>
    <dbReference type="NCBI Taxonomy" id="1445510"/>
    <lineage>
        <taxon>Bacteria</taxon>
        <taxon>Pseudomonadati</taxon>
        <taxon>Pseudomonadota</taxon>
        <taxon>Gammaproteobacteria</taxon>
        <taxon>Oceanospirillales</taxon>
        <taxon>Saccharospirillaceae</taxon>
        <taxon>Gynuella</taxon>
    </lineage>
</organism>
<dbReference type="EMBL" id="CP007142">
    <property type="protein sequence ID" value="AJQ93892.1"/>
    <property type="molecule type" value="Genomic_DNA"/>
</dbReference>
<keyword evidence="2" id="KW-1185">Reference proteome</keyword>
<dbReference type="AlphaFoldDB" id="A0A0C5VH01"/>
<accession>A0A0C5VH01</accession>
<dbReference type="KEGG" id="gsn:YC6258_01848"/>
<evidence type="ECO:0000313" key="1">
    <source>
        <dbReference type="EMBL" id="AJQ93892.1"/>
    </source>
</evidence>
<gene>
    <name evidence="1" type="ORF">YC6258_01848</name>
</gene>
<dbReference type="HOGENOM" id="CLU_2916069_0_0_6"/>
<protein>
    <submittedName>
        <fullName evidence="1">Uncharacterized protein</fullName>
    </submittedName>
</protein>
<evidence type="ECO:0000313" key="2">
    <source>
        <dbReference type="Proteomes" id="UP000032266"/>
    </source>
</evidence>
<reference evidence="1 2" key="1">
    <citation type="submission" date="2014-01" db="EMBL/GenBank/DDBJ databases">
        <title>Full genme sequencing of cellulolytic bacterium Gynuella sunshinyii YC6258T gen. nov., sp. nov.</title>
        <authorList>
            <person name="Khan H."/>
            <person name="Chung E.J."/>
            <person name="Chung Y.R."/>
        </authorList>
    </citation>
    <scope>NUCLEOTIDE SEQUENCE [LARGE SCALE GENOMIC DNA]</scope>
    <source>
        <strain evidence="1 2">YC6258</strain>
    </source>
</reference>
<dbReference type="STRING" id="1445510.YC6258_01848"/>
<proteinExistence type="predicted"/>
<dbReference type="Proteomes" id="UP000032266">
    <property type="component" value="Chromosome"/>
</dbReference>
<name>A0A0C5VH01_9GAMM</name>